<dbReference type="GO" id="GO:0030246">
    <property type="term" value="F:carbohydrate binding"/>
    <property type="evidence" value="ECO:0007669"/>
    <property type="project" value="InterPro"/>
</dbReference>
<reference evidence="2 3" key="1">
    <citation type="submission" date="2018-11" db="EMBL/GenBank/DDBJ databases">
        <authorList>
            <person name="Zhou Z."/>
            <person name="Wang G."/>
        </authorList>
    </citation>
    <scope>NUCLEOTIDE SEQUENCE [LARGE SCALE GENOMIC DNA]</scope>
    <source>
        <strain evidence="2 3">KCTC42998</strain>
    </source>
</reference>
<sequence length="335" mass="38350">MKKIRPGGSTPFLVLVLSFLFFQSSGLENRFRNAGQLADDGPERAGRNAKTGKVAARSETAADTTGWQFPCDKNSIERYTAYRTAKPPVIDGKLDEEIWTKIPHSPRFVDLVSGGKTLHDTRAAVCWDKENLYVAFWVEEPYVNAKLANHNDPIYSENDVEVFIAGKDTYYEFEINALGTRYEAFFIWKDAYETGGFGQNPHFALSNPAVRQFNGVGFKKHPRGLRYGSWDFRFPGLQSAVFVDGTLNDNRDRDRKWTVELAFPWKGMEELARADHRAFPPKHNDQWRMDFSRFNTYKEAAPSTDHGGWAWNSHRVWDSHVPECFPMITFSEKGL</sequence>
<dbReference type="GO" id="GO:0004553">
    <property type="term" value="F:hydrolase activity, hydrolyzing O-glycosyl compounds"/>
    <property type="evidence" value="ECO:0007669"/>
    <property type="project" value="InterPro"/>
</dbReference>
<dbReference type="EMBL" id="RQJP01000002">
    <property type="protein sequence ID" value="RRB15365.1"/>
    <property type="molecule type" value="Genomic_DNA"/>
</dbReference>
<evidence type="ECO:0000259" key="1">
    <source>
        <dbReference type="Pfam" id="PF06452"/>
    </source>
</evidence>
<gene>
    <name evidence="2" type="ORF">EHT87_12585</name>
</gene>
<comment type="caution">
    <text evidence="2">The sequence shown here is derived from an EMBL/GenBank/DDBJ whole genome shotgun (WGS) entry which is preliminary data.</text>
</comment>
<keyword evidence="3" id="KW-1185">Reference proteome</keyword>
<dbReference type="GO" id="GO:0016052">
    <property type="term" value="P:carbohydrate catabolic process"/>
    <property type="evidence" value="ECO:0007669"/>
    <property type="project" value="InterPro"/>
</dbReference>
<dbReference type="AlphaFoldDB" id="A0A3P1CQ25"/>
<feature type="domain" description="Carbohydrate-binding" evidence="1">
    <location>
        <begin position="90"/>
        <end position="173"/>
    </location>
</feature>
<accession>A0A3P1CQ25</accession>
<name>A0A3P1CQ25_9BACT</name>
<organism evidence="2 3">
    <name type="scientific">Larkinella knui</name>
    <dbReference type="NCBI Taxonomy" id="2025310"/>
    <lineage>
        <taxon>Bacteria</taxon>
        <taxon>Pseudomonadati</taxon>
        <taxon>Bacteroidota</taxon>
        <taxon>Cytophagia</taxon>
        <taxon>Cytophagales</taxon>
        <taxon>Spirosomataceae</taxon>
        <taxon>Larkinella</taxon>
    </lineage>
</organism>
<dbReference type="InterPro" id="IPR010502">
    <property type="entry name" value="Carb-bd_dom_fam9"/>
</dbReference>
<proteinExistence type="predicted"/>
<evidence type="ECO:0000313" key="2">
    <source>
        <dbReference type="EMBL" id="RRB15365.1"/>
    </source>
</evidence>
<dbReference type="Pfam" id="PF06452">
    <property type="entry name" value="CBM9_1"/>
    <property type="match status" value="1"/>
</dbReference>
<dbReference type="SUPFAM" id="SSF49344">
    <property type="entry name" value="CBD9-like"/>
    <property type="match status" value="1"/>
</dbReference>
<dbReference type="PANTHER" id="PTHR35532:SF5">
    <property type="entry name" value="CARBOHYDRATE-BINDING DOMAIN-CONTAINING PROTEIN"/>
    <property type="match status" value="1"/>
</dbReference>
<evidence type="ECO:0000313" key="3">
    <source>
        <dbReference type="Proteomes" id="UP000274271"/>
    </source>
</evidence>
<protein>
    <submittedName>
        <fullName evidence="2">Polyhydroxyalkanoate depolymerase</fullName>
    </submittedName>
</protein>
<dbReference type="PANTHER" id="PTHR35532">
    <property type="entry name" value="SIMILAR TO POLYHYDROXYALKANOATE DEPOLYMERASE"/>
    <property type="match status" value="1"/>
</dbReference>
<dbReference type="RefSeq" id="WP_124906969.1">
    <property type="nucleotide sequence ID" value="NZ_RQJP01000002.1"/>
</dbReference>
<dbReference type="CDD" id="cd09620">
    <property type="entry name" value="CBM9_like_3"/>
    <property type="match status" value="1"/>
</dbReference>
<dbReference type="Proteomes" id="UP000274271">
    <property type="component" value="Unassembled WGS sequence"/>
</dbReference>
<dbReference type="OrthoDB" id="9786766at2"/>
<dbReference type="Gene3D" id="2.60.40.1190">
    <property type="match status" value="1"/>
</dbReference>